<dbReference type="Pfam" id="PF01261">
    <property type="entry name" value="AP_endonuc_2"/>
    <property type="match status" value="1"/>
</dbReference>
<keyword evidence="3" id="KW-1185">Reference proteome</keyword>
<dbReference type="InterPro" id="IPR036237">
    <property type="entry name" value="Xyl_isomerase-like_sf"/>
</dbReference>
<comment type="caution">
    <text evidence="2">The sequence shown here is derived from an EMBL/GenBank/DDBJ whole genome shotgun (WGS) entry which is preliminary data.</text>
</comment>
<feature type="domain" description="Xylose isomerase-like TIM barrel" evidence="1">
    <location>
        <begin position="35"/>
        <end position="233"/>
    </location>
</feature>
<organism evidence="2 3">
    <name type="scientific">Paraclostridium ghonii</name>
    <dbReference type="NCBI Taxonomy" id="29358"/>
    <lineage>
        <taxon>Bacteria</taxon>
        <taxon>Bacillati</taxon>
        <taxon>Bacillota</taxon>
        <taxon>Clostridia</taxon>
        <taxon>Peptostreptococcales</taxon>
        <taxon>Peptostreptococcaceae</taxon>
        <taxon>Paraclostridium</taxon>
    </lineage>
</organism>
<proteinExistence type="predicted"/>
<evidence type="ECO:0000259" key="1">
    <source>
        <dbReference type="Pfam" id="PF01261"/>
    </source>
</evidence>
<evidence type="ECO:0000313" key="2">
    <source>
        <dbReference type="EMBL" id="MDQ0557636.1"/>
    </source>
</evidence>
<name>A0ABU0N3B7_9FIRM</name>
<dbReference type="Gene3D" id="3.20.20.150">
    <property type="entry name" value="Divalent-metal-dependent TIM barrel enzymes"/>
    <property type="match status" value="1"/>
</dbReference>
<dbReference type="GO" id="GO:0016853">
    <property type="term" value="F:isomerase activity"/>
    <property type="evidence" value="ECO:0007669"/>
    <property type="project" value="UniProtKB-KW"/>
</dbReference>
<dbReference type="RefSeq" id="WP_307508939.1">
    <property type="nucleotide sequence ID" value="NZ_BAAACE010000028.1"/>
</dbReference>
<evidence type="ECO:0000313" key="3">
    <source>
        <dbReference type="Proteomes" id="UP001232584"/>
    </source>
</evidence>
<dbReference type="InterPro" id="IPR001719">
    <property type="entry name" value="AP_endonuc_2"/>
</dbReference>
<accession>A0ABU0N3B7</accession>
<dbReference type="InterPro" id="IPR013022">
    <property type="entry name" value="Xyl_isomerase-like_TIM-brl"/>
</dbReference>
<keyword evidence="2" id="KW-0413">Isomerase</keyword>
<dbReference type="Proteomes" id="UP001232584">
    <property type="component" value="Unassembled WGS sequence"/>
</dbReference>
<dbReference type="PANTHER" id="PTHR21445:SF0">
    <property type="entry name" value="APURINIC-APYRIMIDINIC ENDONUCLEASE"/>
    <property type="match status" value="1"/>
</dbReference>
<dbReference type="PANTHER" id="PTHR21445">
    <property type="entry name" value="ENDONUCLEASE IV ENDODEOXYRIBONUCLEASE IV"/>
    <property type="match status" value="1"/>
</dbReference>
<protein>
    <submittedName>
        <fullName evidence="2">Sugar phosphate isomerase/epimerase</fullName>
    </submittedName>
</protein>
<reference evidence="2 3" key="1">
    <citation type="submission" date="2023-07" db="EMBL/GenBank/DDBJ databases">
        <title>Genomic Encyclopedia of Type Strains, Phase IV (KMG-IV): sequencing the most valuable type-strain genomes for metagenomic binning, comparative biology and taxonomic classification.</title>
        <authorList>
            <person name="Goeker M."/>
        </authorList>
    </citation>
    <scope>NUCLEOTIDE SEQUENCE [LARGE SCALE GENOMIC DNA]</scope>
    <source>
        <strain evidence="2 3">DSM 15049</strain>
    </source>
</reference>
<dbReference type="SUPFAM" id="SSF51658">
    <property type="entry name" value="Xylose isomerase-like"/>
    <property type="match status" value="1"/>
</dbReference>
<gene>
    <name evidence="2" type="ORF">QOZ92_002771</name>
</gene>
<dbReference type="EMBL" id="JAUSWG010000013">
    <property type="protein sequence ID" value="MDQ0557636.1"/>
    <property type="molecule type" value="Genomic_DNA"/>
</dbReference>
<sequence length="256" mass="29991">MKEIRLSDNSNPNIVFELSKKYNLGVEIQSFHDPYITKNKPDLKQEYKYLLKDFYKGKSLHAPFWDLNIGSKVDDIYNTTIKMYNLAYNTALELDCSDVIVHNGYIPNTYWELAWINRATERWRKFLLNRNNIKFFIENQFELNSSIICKLIDEVNMENFKMCLDIGHAHAHSNESVLDWIKNCGNRIGYVHLHNNNGILDEHNKIDQGTISIFDVLDSLELYAPNAIWCIETSESELENSYLLIKNMYDSGNIFV</sequence>